<dbReference type="AlphaFoldDB" id="A0A0C3DET6"/>
<dbReference type="PANTHER" id="PTHR35184">
    <property type="entry name" value="YALI0C10208P"/>
    <property type="match status" value="1"/>
</dbReference>
<proteinExistence type="predicted"/>
<keyword evidence="1" id="KW-0812">Transmembrane</keyword>
<dbReference type="HOGENOM" id="CLU_024263_0_1_1"/>
<feature type="transmembrane region" description="Helical" evidence="1">
    <location>
        <begin position="244"/>
        <end position="262"/>
    </location>
</feature>
<evidence type="ECO:0000313" key="2">
    <source>
        <dbReference type="EMBL" id="KIN00488.1"/>
    </source>
</evidence>
<feature type="transmembrane region" description="Helical" evidence="1">
    <location>
        <begin position="205"/>
        <end position="224"/>
    </location>
</feature>
<dbReference type="InterPro" id="IPR021460">
    <property type="entry name" value="DUF3112"/>
</dbReference>
<feature type="transmembrane region" description="Helical" evidence="1">
    <location>
        <begin position="20"/>
        <end position="39"/>
    </location>
</feature>
<dbReference type="InParanoid" id="A0A0C3DET6"/>
<dbReference type="Proteomes" id="UP000054321">
    <property type="component" value="Unassembled WGS sequence"/>
</dbReference>
<reference evidence="2 3" key="1">
    <citation type="submission" date="2014-04" db="EMBL/GenBank/DDBJ databases">
        <authorList>
            <consortium name="DOE Joint Genome Institute"/>
            <person name="Kuo A."/>
            <person name="Martino E."/>
            <person name="Perotto S."/>
            <person name="Kohler A."/>
            <person name="Nagy L.G."/>
            <person name="Floudas D."/>
            <person name="Copeland A."/>
            <person name="Barry K.W."/>
            <person name="Cichocki N."/>
            <person name="Veneault-Fourrey C."/>
            <person name="LaButti K."/>
            <person name="Lindquist E.A."/>
            <person name="Lipzen A."/>
            <person name="Lundell T."/>
            <person name="Morin E."/>
            <person name="Murat C."/>
            <person name="Sun H."/>
            <person name="Tunlid A."/>
            <person name="Henrissat B."/>
            <person name="Grigoriev I.V."/>
            <person name="Hibbett D.S."/>
            <person name="Martin F."/>
            <person name="Nordberg H.P."/>
            <person name="Cantor M.N."/>
            <person name="Hua S.X."/>
        </authorList>
    </citation>
    <scope>NUCLEOTIDE SEQUENCE [LARGE SCALE GENOMIC DNA]</scope>
    <source>
        <strain evidence="2 3">Zn</strain>
    </source>
</reference>
<feature type="non-terminal residue" evidence="2">
    <location>
        <position position="1"/>
    </location>
</feature>
<keyword evidence="1" id="KW-0472">Membrane</keyword>
<reference evidence="3" key="2">
    <citation type="submission" date="2015-01" db="EMBL/GenBank/DDBJ databases">
        <title>Evolutionary Origins and Diversification of the Mycorrhizal Mutualists.</title>
        <authorList>
            <consortium name="DOE Joint Genome Institute"/>
            <consortium name="Mycorrhizal Genomics Consortium"/>
            <person name="Kohler A."/>
            <person name="Kuo A."/>
            <person name="Nagy L.G."/>
            <person name="Floudas D."/>
            <person name="Copeland A."/>
            <person name="Barry K.W."/>
            <person name="Cichocki N."/>
            <person name="Veneault-Fourrey C."/>
            <person name="LaButti K."/>
            <person name="Lindquist E.A."/>
            <person name="Lipzen A."/>
            <person name="Lundell T."/>
            <person name="Morin E."/>
            <person name="Murat C."/>
            <person name="Riley R."/>
            <person name="Ohm R."/>
            <person name="Sun H."/>
            <person name="Tunlid A."/>
            <person name="Henrissat B."/>
            <person name="Grigoriev I.V."/>
            <person name="Hibbett D.S."/>
            <person name="Martin F."/>
        </authorList>
    </citation>
    <scope>NUCLEOTIDE SEQUENCE [LARGE SCALE GENOMIC DNA]</scope>
    <source>
        <strain evidence="3">Zn</strain>
    </source>
</reference>
<feature type="transmembrane region" description="Helical" evidence="1">
    <location>
        <begin position="161"/>
        <end position="184"/>
    </location>
</feature>
<feature type="non-terminal residue" evidence="2">
    <location>
        <position position="282"/>
    </location>
</feature>
<dbReference type="PANTHER" id="PTHR35184:SF1">
    <property type="entry name" value="INTEGRAL MEMBRANE PROTEIN"/>
    <property type="match status" value="1"/>
</dbReference>
<feature type="transmembrane region" description="Helical" evidence="1">
    <location>
        <begin position="84"/>
        <end position="109"/>
    </location>
</feature>
<protein>
    <submittedName>
        <fullName evidence="2">Uncharacterized protein</fullName>
    </submittedName>
</protein>
<feature type="transmembrane region" description="Helical" evidence="1">
    <location>
        <begin position="129"/>
        <end position="149"/>
    </location>
</feature>
<dbReference type="EMBL" id="KN832877">
    <property type="protein sequence ID" value="KIN00488.1"/>
    <property type="molecule type" value="Genomic_DNA"/>
</dbReference>
<dbReference type="OrthoDB" id="3357002at2759"/>
<evidence type="ECO:0000313" key="3">
    <source>
        <dbReference type="Proteomes" id="UP000054321"/>
    </source>
</evidence>
<feature type="transmembrane region" description="Helical" evidence="1">
    <location>
        <begin position="51"/>
        <end position="72"/>
    </location>
</feature>
<dbReference type="STRING" id="913774.A0A0C3DET6"/>
<evidence type="ECO:0000256" key="1">
    <source>
        <dbReference type="SAM" id="Phobius"/>
    </source>
</evidence>
<organism evidence="2 3">
    <name type="scientific">Oidiodendron maius (strain Zn)</name>
    <dbReference type="NCBI Taxonomy" id="913774"/>
    <lineage>
        <taxon>Eukaryota</taxon>
        <taxon>Fungi</taxon>
        <taxon>Dikarya</taxon>
        <taxon>Ascomycota</taxon>
        <taxon>Pezizomycotina</taxon>
        <taxon>Leotiomycetes</taxon>
        <taxon>Leotiomycetes incertae sedis</taxon>
        <taxon>Myxotrichaceae</taxon>
        <taxon>Oidiodendron</taxon>
    </lineage>
</organism>
<name>A0A0C3DET6_OIDMZ</name>
<keyword evidence="3" id="KW-1185">Reference proteome</keyword>
<keyword evidence="1" id="KW-1133">Transmembrane helix</keyword>
<sequence>PYPPRNAGLGLQPTTSLDSPITSVFLVLFILGAATHMTIFQLNLRRGRKFIMSGMVFGFCMARILACTMRLVWASHPRNVSVAIAAQIFVAVGVIIFFIINVVFVQRLFRASHPQLGWAKWFSLLFKMYYASVIFVIIILITGVIQSFYTLRPGILHNDRILLLFGSTYFAAAAFLPVPLLALRAVLPTHGPREDFGEGRFNTKVIILLISSIVLTLGAAFRAGTSYLPRPASDPAWYQSKACFYLFNFTIDFSMVVFYAVMRVDKRFIVPNGSHGPGDYSR</sequence>
<accession>A0A0C3DET6</accession>
<gene>
    <name evidence="2" type="ORF">OIDMADRAFT_83974</name>
</gene>
<dbReference type="Pfam" id="PF11309">
    <property type="entry name" value="DUF3112"/>
    <property type="match status" value="1"/>
</dbReference>